<dbReference type="RefSeq" id="WP_052955406.1">
    <property type="nucleotide sequence ID" value="NZ_BBWV01000001.1"/>
</dbReference>
<comment type="caution">
    <text evidence="2">The sequence shown here is derived from an EMBL/GenBank/DDBJ whole genome shotgun (WGS) entry which is preliminary data.</text>
</comment>
<dbReference type="STRING" id="1220578.FPE01S_01_00680"/>
<evidence type="ECO:0000259" key="1">
    <source>
        <dbReference type="Pfam" id="PF00498"/>
    </source>
</evidence>
<feature type="domain" description="FHA" evidence="1">
    <location>
        <begin position="149"/>
        <end position="251"/>
    </location>
</feature>
<proteinExistence type="predicted"/>
<dbReference type="SUPFAM" id="SSF49879">
    <property type="entry name" value="SMAD/FHA domain"/>
    <property type="match status" value="1"/>
</dbReference>
<dbReference type="InterPro" id="IPR008984">
    <property type="entry name" value="SMAD_FHA_dom_sf"/>
</dbReference>
<organism evidence="2 3">
    <name type="scientific">Flavihumibacter petaseus NBRC 106054</name>
    <dbReference type="NCBI Taxonomy" id="1220578"/>
    <lineage>
        <taxon>Bacteria</taxon>
        <taxon>Pseudomonadati</taxon>
        <taxon>Bacteroidota</taxon>
        <taxon>Chitinophagia</taxon>
        <taxon>Chitinophagales</taxon>
        <taxon>Chitinophagaceae</taxon>
        <taxon>Flavihumibacter</taxon>
    </lineage>
</organism>
<dbReference type="Gene3D" id="2.60.200.20">
    <property type="match status" value="1"/>
</dbReference>
<dbReference type="OrthoDB" id="944636at2"/>
<name>A0A0E9MUF9_9BACT</name>
<accession>A0A0E9MUF9</accession>
<dbReference type="Pfam" id="PF00498">
    <property type="entry name" value="FHA"/>
    <property type="match status" value="1"/>
</dbReference>
<dbReference type="InterPro" id="IPR000253">
    <property type="entry name" value="FHA_dom"/>
</dbReference>
<dbReference type="AlphaFoldDB" id="A0A0E9MUF9"/>
<reference evidence="2 3" key="1">
    <citation type="submission" date="2015-04" db="EMBL/GenBank/DDBJ databases">
        <title>Whole genome shotgun sequence of Flavihumibacter petaseus NBRC 106054.</title>
        <authorList>
            <person name="Miyazawa S."/>
            <person name="Hosoyama A."/>
            <person name="Hashimoto M."/>
            <person name="Noguchi M."/>
            <person name="Tsuchikane K."/>
            <person name="Ohji S."/>
            <person name="Yamazoe A."/>
            <person name="Ichikawa N."/>
            <person name="Kimura A."/>
            <person name="Fujita N."/>
        </authorList>
    </citation>
    <scope>NUCLEOTIDE SEQUENCE [LARGE SCALE GENOMIC DNA]</scope>
    <source>
        <strain evidence="2 3">NBRC 106054</strain>
    </source>
</reference>
<sequence>MRSTVIPAAAGYRDAVLRFILKSLQPYVDEKSAVVDGLRLYIRCEDMQAASLVQVALYLDRPGHFQQDILQRHLHNHYIHLSAGWFFEVQVTEEAFPENIISDGQFGLDIVRPNQAWGQPGGKAVIRTLVGQTEQTEYPLDPSRQLKYYIGRSREPRLSSGKVHPNDIVFVAADEPGFDSEKARGNLQVSRNHAMICFDPRFKKFLLYPDKGGLPESGNKLKVYTQDDKVRQLNIAGVPHELRDGDQIALGGEAILVFLEP</sequence>
<keyword evidence="3" id="KW-1185">Reference proteome</keyword>
<evidence type="ECO:0000313" key="2">
    <source>
        <dbReference type="EMBL" id="GAO41056.1"/>
    </source>
</evidence>
<evidence type="ECO:0000313" key="3">
    <source>
        <dbReference type="Proteomes" id="UP000033121"/>
    </source>
</evidence>
<gene>
    <name evidence="2" type="ORF">FPE01S_01_00680</name>
</gene>
<dbReference type="CDD" id="cd00060">
    <property type="entry name" value="FHA"/>
    <property type="match status" value="1"/>
</dbReference>
<dbReference type="Proteomes" id="UP000033121">
    <property type="component" value="Unassembled WGS sequence"/>
</dbReference>
<protein>
    <recommendedName>
        <fullName evidence="1">FHA domain-containing protein</fullName>
    </recommendedName>
</protein>
<dbReference type="EMBL" id="BBWV01000001">
    <property type="protein sequence ID" value="GAO41056.1"/>
    <property type="molecule type" value="Genomic_DNA"/>
</dbReference>